<accession>B9D3B5</accession>
<dbReference type="Proteomes" id="UP000003082">
    <property type="component" value="Unassembled WGS sequence"/>
</dbReference>
<gene>
    <name evidence="1" type="ORF">CAMRE0001_1991</name>
</gene>
<protein>
    <submittedName>
        <fullName evidence="1">Uncharacterized protein</fullName>
    </submittedName>
</protein>
<keyword evidence="2" id="KW-1185">Reference proteome</keyword>
<reference evidence="1 2" key="1">
    <citation type="submission" date="2008-08" db="EMBL/GenBank/DDBJ databases">
        <authorList>
            <person name="Madupu R."/>
            <person name="Durkin A.S."/>
            <person name="Torralba M."/>
            <person name="Methe B."/>
            <person name="Sutton G.G."/>
            <person name="Strausberg R.L."/>
            <person name="Nelson K.E."/>
        </authorList>
    </citation>
    <scope>NUCLEOTIDE SEQUENCE [LARGE SCALE GENOMIC DNA]</scope>
    <source>
        <strain evidence="1 2">RM3267</strain>
    </source>
</reference>
<name>B9D3B5_CAMRE</name>
<evidence type="ECO:0000313" key="1">
    <source>
        <dbReference type="EMBL" id="EEF13493.1"/>
    </source>
</evidence>
<sequence length="71" mass="8126">MQLRAYEAENSKNHLAILCLIVLCSNLTSNLTHRDPHPKNANLKFAARQRYRTCLTLTLTSLRSLPSLYRA</sequence>
<organism evidence="1 2">
    <name type="scientific">Campylobacter rectus RM3267</name>
    <dbReference type="NCBI Taxonomy" id="553218"/>
    <lineage>
        <taxon>Bacteria</taxon>
        <taxon>Pseudomonadati</taxon>
        <taxon>Campylobacterota</taxon>
        <taxon>Epsilonproteobacteria</taxon>
        <taxon>Campylobacterales</taxon>
        <taxon>Campylobacteraceae</taxon>
        <taxon>Campylobacter</taxon>
    </lineage>
</organism>
<proteinExistence type="predicted"/>
<dbReference type="EMBL" id="ACFU01000019">
    <property type="protein sequence ID" value="EEF13493.1"/>
    <property type="molecule type" value="Genomic_DNA"/>
</dbReference>
<comment type="caution">
    <text evidence="1">The sequence shown here is derived from an EMBL/GenBank/DDBJ whole genome shotgun (WGS) entry which is preliminary data.</text>
</comment>
<dbReference type="AlphaFoldDB" id="B9D3B5"/>
<evidence type="ECO:0000313" key="2">
    <source>
        <dbReference type="Proteomes" id="UP000003082"/>
    </source>
</evidence>